<keyword evidence="5 6" id="KW-0472">Membrane</keyword>
<accession>A0A671PH97</accession>
<keyword evidence="9" id="KW-1185">Reference proteome</keyword>
<keyword evidence="4 6" id="KW-1133">Transmembrane helix</keyword>
<evidence type="ECO:0000256" key="5">
    <source>
        <dbReference type="ARBA" id="ARBA00023136"/>
    </source>
</evidence>
<keyword evidence="3 6" id="KW-0812">Transmembrane</keyword>
<reference evidence="8" key="2">
    <citation type="submission" date="2025-09" db="UniProtKB">
        <authorList>
            <consortium name="Ensembl"/>
        </authorList>
    </citation>
    <scope>IDENTIFICATION</scope>
</reference>
<evidence type="ECO:0000256" key="6">
    <source>
        <dbReference type="SAM" id="Phobius"/>
    </source>
</evidence>
<feature type="transmembrane region" description="Helical" evidence="6">
    <location>
        <begin position="38"/>
        <end position="59"/>
    </location>
</feature>
<feature type="chain" id="PRO_5025435537" description="Transmembrane protein 255B" evidence="7">
    <location>
        <begin position="29"/>
        <end position="266"/>
    </location>
</feature>
<proteinExistence type="inferred from homology"/>
<dbReference type="Ensembl" id="ENSSANT00000062045.1">
    <property type="protein sequence ID" value="ENSSANP00000058312.1"/>
    <property type="gene ID" value="ENSSANG00000029184.1"/>
</dbReference>
<feature type="transmembrane region" description="Helical" evidence="6">
    <location>
        <begin position="173"/>
        <end position="198"/>
    </location>
</feature>
<evidence type="ECO:0000256" key="4">
    <source>
        <dbReference type="ARBA" id="ARBA00022989"/>
    </source>
</evidence>
<evidence type="ECO:0000313" key="8">
    <source>
        <dbReference type="Ensembl" id="ENSSANP00000058312.1"/>
    </source>
</evidence>
<dbReference type="InterPro" id="IPR028014">
    <property type="entry name" value="TMEM255"/>
</dbReference>
<reference evidence="8" key="1">
    <citation type="submission" date="2025-08" db="UniProtKB">
        <authorList>
            <consortium name="Ensembl"/>
        </authorList>
    </citation>
    <scope>IDENTIFICATION</scope>
</reference>
<protein>
    <recommendedName>
        <fullName evidence="10">Transmembrane protein 255B</fullName>
    </recommendedName>
</protein>
<dbReference type="AlphaFoldDB" id="A0A671PH97"/>
<organism evidence="8 9">
    <name type="scientific">Sinocyclocheilus anshuiensis</name>
    <dbReference type="NCBI Taxonomy" id="1608454"/>
    <lineage>
        <taxon>Eukaryota</taxon>
        <taxon>Metazoa</taxon>
        <taxon>Chordata</taxon>
        <taxon>Craniata</taxon>
        <taxon>Vertebrata</taxon>
        <taxon>Euteleostomi</taxon>
        <taxon>Actinopterygii</taxon>
        <taxon>Neopterygii</taxon>
        <taxon>Teleostei</taxon>
        <taxon>Ostariophysi</taxon>
        <taxon>Cypriniformes</taxon>
        <taxon>Cyprinidae</taxon>
        <taxon>Cyprininae</taxon>
        <taxon>Sinocyclocheilus</taxon>
    </lineage>
</organism>
<name>A0A671PH97_9TELE</name>
<sequence>KRRRTALWCSVSLFGLSVLVLVVGLLSATQTDNVAVSGYYPGIILSFGAFLGIVGLNLVENRRPMVSTTSPNHLEMALWCILDRLSERRNGSSIQLQPLASRKKTNKRKCSHPKTIPSIFSCQTRLELQMGLTSINTCYCCDLFHCDSVDYRVQYYEFTGVSSCWDVVNLYRLLWACVTLNVLGVFLGIITAAVLGAFKDLVSLDSSDTNNDHPLKIAYKFVIMLYYHQILDSIFLPTCFLSAQVLYFFLELINHSSLNIAQIICQ</sequence>
<evidence type="ECO:0000256" key="1">
    <source>
        <dbReference type="ARBA" id="ARBA00004141"/>
    </source>
</evidence>
<dbReference type="Pfam" id="PF14967">
    <property type="entry name" value="FAM70"/>
    <property type="match status" value="1"/>
</dbReference>
<evidence type="ECO:0008006" key="10">
    <source>
        <dbReference type="Google" id="ProtNLM"/>
    </source>
</evidence>
<dbReference type="PANTHER" id="PTHR33721">
    <property type="entry name" value="TRANSMEMBRANE PROTEIN 255B-LIKE"/>
    <property type="match status" value="1"/>
</dbReference>
<comment type="similarity">
    <text evidence="2">Belongs to the TMEM255 family.</text>
</comment>
<feature type="signal peptide" evidence="7">
    <location>
        <begin position="1"/>
        <end position="28"/>
    </location>
</feature>
<evidence type="ECO:0000256" key="3">
    <source>
        <dbReference type="ARBA" id="ARBA00022692"/>
    </source>
</evidence>
<evidence type="ECO:0000256" key="7">
    <source>
        <dbReference type="SAM" id="SignalP"/>
    </source>
</evidence>
<keyword evidence="7" id="KW-0732">Signal</keyword>
<comment type="subcellular location">
    <subcellularLocation>
        <location evidence="1">Membrane</location>
        <topology evidence="1">Multi-pass membrane protein</topology>
    </subcellularLocation>
</comment>
<evidence type="ECO:0000256" key="2">
    <source>
        <dbReference type="ARBA" id="ARBA00007903"/>
    </source>
</evidence>
<evidence type="ECO:0000313" key="9">
    <source>
        <dbReference type="Proteomes" id="UP000472260"/>
    </source>
</evidence>
<dbReference type="GO" id="GO:0016020">
    <property type="term" value="C:membrane"/>
    <property type="evidence" value="ECO:0007669"/>
    <property type="project" value="UniProtKB-SubCell"/>
</dbReference>
<dbReference type="PANTHER" id="PTHR33721:SF3">
    <property type="entry name" value="TRANSMEMBRANE PROTEIN 255B"/>
    <property type="match status" value="1"/>
</dbReference>
<dbReference type="Proteomes" id="UP000472260">
    <property type="component" value="Unassembled WGS sequence"/>
</dbReference>
<feature type="transmembrane region" description="Helical" evidence="6">
    <location>
        <begin position="234"/>
        <end position="253"/>
    </location>
</feature>